<keyword evidence="1" id="KW-0732">Signal</keyword>
<dbReference type="EMBL" id="PDUU01000001">
    <property type="protein sequence ID" value="PHN99176.1"/>
    <property type="molecule type" value="Genomic_DNA"/>
</dbReference>
<evidence type="ECO:0000313" key="5">
    <source>
        <dbReference type="Proteomes" id="UP001242342"/>
    </source>
</evidence>
<evidence type="ECO:0008006" key="6">
    <source>
        <dbReference type="Google" id="ProtNLM"/>
    </source>
</evidence>
<sequence length="364" mass="41519">MKQNILKVGTVMGLLLLIGVFSNCDNTKSDNKNQELGNVATTEETIEKPAVEYRKPVVFITGNDKGNSHFYDSARVYFKEKNYEIINGKYSVEEIISWMNNNATENPYGEVHIVNNNNPFKAMNLETVIKGDKVTAETLQKTITKGSLPSVKSEAITDDTKIIFHTNQLAENTDLVNTLKSAFITENKVPQVVASPYYNVFGGEFSNHYLAQPYYVFYPTANSPGKVDLSKEIAKKYPEEKEISWYDALNNEKERYVGEPYTIQYTIPVNLELDYHNSDNEIPHFVMQEEIMDFIASEEALMKEVEKTNIPVEKFRWTYTVKNSQLIIKGKASALCVLKPLTKPYGELEHVKPDTNNKRLYAMK</sequence>
<evidence type="ECO:0000313" key="2">
    <source>
        <dbReference type="EMBL" id="MDP2541367.1"/>
    </source>
</evidence>
<name>A0A2G1BYT3_9FLAO</name>
<reference evidence="2 5" key="3">
    <citation type="submission" date="2023-07" db="EMBL/GenBank/DDBJ databases">
        <title>Genome content predicts the carbon catabolic preferences of heterotrophic bacteria.</title>
        <authorList>
            <person name="Gralka M."/>
        </authorList>
    </citation>
    <scope>NUCLEOTIDE SEQUENCE [LARGE SCALE GENOMIC DNA]</scope>
    <source>
        <strain evidence="2 5">4G03</strain>
    </source>
</reference>
<evidence type="ECO:0000256" key="1">
    <source>
        <dbReference type="SAM" id="SignalP"/>
    </source>
</evidence>
<evidence type="ECO:0000313" key="4">
    <source>
        <dbReference type="Proteomes" id="UP000222163"/>
    </source>
</evidence>
<feature type="signal peptide" evidence="1">
    <location>
        <begin position="1"/>
        <end position="24"/>
    </location>
</feature>
<dbReference type="EMBL" id="JAUYVU010000005">
    <property type="protein sequence ID" value="MDP2541367.1"/>
    <property type="molecule type" value="Genomic_DNA"/>
</dbReference>
<dbReference type="RefSeq" id="WP_099213851.1">
    <property type="nucleotide sequence ID" value="NZ_JAUYVU010000005.1"/>
</dbReference>
<protein>
    <recommendedName>
        <fullName evidence="6">Lipoprotein</fullName>
    </recommendedName>
</protein>
<dbReference type="Proteomes" id="UP000222163">
    <property type="component" value="Unassembled WGS sequence"/>
</dbReference>
<comment type="caution">
    <text evidence="3">The sequence shown here is derived from an EMBL/GenBank/DDBJ whole genome shotgun (WGS) entry which is preliminary data.</text>
</comment>
<feature type="chain" id="PRO_5013544812" description="Lipoprotein" evidence="1">
    <location>
        <begin position="25"/>
        <end position="364"/>
    </location>
</feature>
<dbReference type="AlphaFoldDB" id="A0A2G1BYT3"/>
<gene>
    <name evidence="3" type="ORF">CSC81_00735</name>
    <name evidence="2" type="ORF">Q8W23_07775</name>
</gene>
<proteinExistence type="predicted"/>
<evidence type="ECO:0000313" key="3">
    <source>
        <dbReference type="EMBL" id="PHN99176.1"/>
    </source>
</evidence>
<accession>A0A2G1BYT3</accession>
<dbReference type="Proteomes" id="UP001242342">
    <property type="component" value="Unassembled WGS sequence"/>
</dbReference>
<keyword evidence="5" id="KW-1185">Reference proteome</keyword>
<reference evidence="3 4" key="1">
    <citation type="journal article" date="2016" name="Nat. Commun.">
        <title>Microbial interactions lead to rapid micro-scale successions on model marine particles.</title>
        <authorList>
            <person name="Datta M.S."/>
            <person name="Sliwerska E."/>
            <person name="Gore J."/>
            <person name="Polz M.F."/>
            <person name="Cordero O.X."/>
        </authorList>
    </citation>
    <scope>NUCLEOTIDE SEQUENCE [LARGE SCALE GENOMIC DNA]</scope>
    <source>
        <strain evidence="3 4">4G03</strain>
    </source>
</reference>
<organism evidence="3 4">
    <name type="scientific">Tenacibaculum discolor</name>
    <dbReference type="NCBI Taxonomy" id="361581"/>
    <lineage>
        <taxon>Bacteria</taxon>
        <taxon>Pseudomonadati</taxon>
        <taxon>Bacteroidota</taxon>
        <taxon>Flavobacteriia</taxon>
        <taxon>Flavobacteriales</taxon>
        <taxon>Flavobacteriaceae</taxon>
        <taxon>Tenacibaculum</taxon>
    </lineage>
</organism>
<reference evidence="3" key="2">
    <citation type="submission" date="2017-10" db="EMBL/GenBank/DDBJ databases">
        <authorList>
            <person name="Enke T.N."/>
            <person name="Cordero O.X."/>
        </authorList>
    </citation>
    <scope>NUCLEOTIDE SEQUENCE</scope>
    <source>
        <strain evidence="3">4G03</strain>
    </source>
</reference>